<dbReference type="SUPFAM" id="SSF69593">
    <property type="entry name" value="Glycerol-3-phosphate (1)-acyltransferase"/>
    <property type="match status" value="1"/>
</dbReference>
<comment type="catalytic activity">
    <reaction evidence="1 9">
        <text>a 1-acyl-sn-glycero-3-phosphate + an acyl-CoA = a 1,2-diacyl-sn-glycero-3-phosphate + CoA</text>
        <dbReference type="Rhea" id="RHEA:19709"/>
        <dbReference type="ChEBI" id="CHEBI:57287"/>
        <dbReference type="ChEBI" id="CHEBI:57970"/>
        <dbReference type="ChEBI" id="CHEBI:58342"/>
        <dbReference type="ChEBI" id="CHEBI:58608"/>
        <dbReference type="EC" id="2.3.1.51"/>
    </reaction>
</comment>
<dbReference type="InterPro" id="IPR004552">
    <property type="entry name" value="AGP_acyltrans"/>
</dbReference>
<evidence type="ECO:0000256" key="2">
    <source>
        <dbReference type="ARBA" id="ARBA00004728"/>
    </source>
</evidence>
<dbReference type="SMART" id="SM00563">
    <property type="entry name" value="PlsC"/>
    <property type="match status" value="1"/>
</dbReference>
<evidence type="ECO:0000256" key="5">
    <source>
        <dbReference type="ARBA" id="ARBA00013211"/>
    </source>
</evidence>
<dbReference type="PANTHER" id="PTHR10434:SF11">
    <property type="entry name" value="1-ACYL-SN-GLYCEROL-3-PHOSPHATE ACYLTRANSFERASE"/>
    <property type="match status" value="1"/>
</dbReference>
<protein>
    <recommendedName>
        <fullName evidence="6 9">1-acyl-sn-glycerol-3-phosphate acyltransferase</fullName>
        <ecNumber evidence="5 9">2.3.1.51</ecNumber>
    </recommendedName>
</protein>
<gene>
    <name evidence="11" type="ORF">B5F75_05020</name>
</gene>
<evidence type="ECO:0000259" key="10">
    <source>
        <dbReference type="SMART" id="SM00563"/>
    </source>
</evidence>
<evidence type="ECO:0000256" key="3">
    <source>
        <dbReference type="ARBA" id="ARBA00005189"/>
    </source>
</evidence>
<dbReference type="GO" id="GO:0006654">
    <property type="term" value="P:phosphatidic acid biosynthetic process"/>
    <property type="evidence" value="ECO:0007669"/>
    <property type="project" value="TreeGrafter"/>
</dbReference>
<organism evidence="11 12">
    <name type="scientific">Candidatus Avelusimicrobium gallicola</name>
    <dbReference type="NCBI Taxonomy" id="2562704"/>
    <lineage>
        <taxon>Bacteria</taxon>
        <taxon>Pseudomonadati</taxon>
        <taxon>Elusimicrobiota</taxon>
        <taxon>Elusimicrobia</taxon>
        <taxon>Elusimicrobiales</taxon>
        <taxon>Elusimicrobiaceae</taxon>
        <taxon>Candidatus Avelusimicrobium</taxon>
    </lineage>
</organism>
<comment type="caution">
    <text evidence="11">The sequence shown here is derived from an EMBL/GenBank/DDBJ whole genome shotgun (WGS) entry which is preliminary data.</text>
</comment>
<dbReference type="OrthoDB" id="9803035at2"/>
<keyword evidence="9" id="KW-0594">Phospholipid biosynthesis</keyword>
<evidence type="ECO:0000256" key="4">
    <source>
        <dbReference type="ARBA" id="ARBA00008655"/>
    </source>
</evidence>
<dbReference type="GO" id="GO:0016020">
    <property type="term" value="C:membrane"/>
    <property type="evidence" value="ECO:0007669"/>
    <property type="project" value="InterPro"/>
</dbReference>
<evidence type="ECO:0000256" key="6">
    <source>
        <dbReference type="ARBA" id="ARBA00016139"/>
    </source>
</evidence>
<keyword evidence="9" id="KW-0444">Lipid biosynthesis</keyword>
<comment type="pathway">
    <text evidence="3">Lipid metabolism.</text>
</comment>
<evidence type="ECO:0000256" key="9">
    <source>
        <dbReference type="RuleBase" id="RU361267"/>
    </source>
</evidence>
<keyword evidence="7 9" id="KW-0808">Transferase</keyword>
<comment type="pathway">
    <text evidence="2">Phospholipid metabolism; CDP-diacylglycerol biosynthesis; CDP-diacylglycerol from sn-glycerol 3-phosphate: step 2/3.</text>
</comment>
<comment type="similarity">
    <text evidence="4 9">Belongs to the 1-acyl-sn-glycerol-3-phosphate acyltransferase family.</text>
</comment>
<dbReference type="Pfam" id="PF01553">
    <property type="entry name" value="Acyltransferase"/>
    <property type="match status" value="1"/>
</dbReference>
<comment type="domain">
    <text evidence="9">The HXXXXD motif is essential for acyltransferase activity and may constitute the binding site for the phosphate moiety of the glycerol-3-phosphate.</text>
</comment>
<sequence length="197" mass="22164">MLLNLIKLIARIYFRVCYDFKVEGLENIPKTGALIIAGNHLSNADPPAIGSFAGLVRDSRFVAKKELFSVPVLGWFFRRSGYIPVDRKRTIGDFGALKEVVHYLEQGESVVMFPEGTRSRTGKPQKPKSGIGFLVYKTGAPVLPVKIEGTFGWPWVRRIRVKFGQVMHLEKDPALEPKAQYKQFANQIMDAINSINI</sequence>
<dbReference type="Proteomes" id="UP000196368">
    <property type="component" value="Unassembled WGS sequence"/>
</dbReference>
<dbReference type="InterPro" id="IPR002123">
    <property type="entry name" value="Plipid/glycerol_acylTrfase"/>
</dbReference>
<keyword evidence="9" id="KW-0443">Lipid metabolism</keyword>
<dbReference type="GO" id="GO:0003841">
    <property type="term" value="F:1-acylglycerol-3-phosphate O-acyltransferase activity"/>
    <property type="evidence" value="ECO:0007669"/>
    <property type="project" value="UniProtKB-UniRule"/>
</dbReference>
<dbReference type="PANTHER" id="PTHR10434">
    <property type="entry name" value="1-ACYL-SN-GLYCEROL-3-PHOSPHATE ACYLTRANSFERASE"/>
    <property type="match status" value="1"/>
</dbReference>
<reference evidence="12" key="1">
    <citation type="submission" date="2017-04" db="EMBL/GenBank/DDBJ databases">
        <title>Function of individual gut microbiota members based on whole genome sequencing of pure cultures obtained from chicken caecum.</title>
        <authorList>
            <person name="Medvecky M."/>
            <person name="Cejkova D."/>
            <person name="Polansky O."/>
            <person name="Karasova D."/>
            <person name="Kubasova T."/>
            <person name="Cizek A."/>
            <person name="Rychlik I."/>
        </authorList>
    </citation>
    <scope>NUCLEOTIDE SEQUENCE [LARGE SCALE GENOMIC DNA]</scope>
    <source>
        <strain evidence="12">An273</strain>
    </source>
</reference>
<dbReference type="RefSeq" id="WP_087288599.1">
    <property type="nucleotide sequence ID" value="NZ_NFJD01000003.1"/>
</dbReference>
<dbReference type="AlphaFoldDB" id="A0A1Y4DBN9"/>
<dbReference type="EMBL" id="NFJD01000003">
    <property type="protein sequence ID" value="OUO56557.1"/>
    <property type="molecule type" value="Genomic_DNA"/>
</dbReference>
<evidence type="ECO:0000313" key="12">
    <source>
        <dbReference type="Proteomes" id="UP000196368"/>
    </source>
</evidence>
<feature type="domain" description="Phospholipid/glycerol acyltransferase" evidence="10">
    <location>
        <begin position="34"/>
        <end position="150"/>
    </location>
</feature>
<evidence type="ECO:0000256" key="1">
    <source>
        <dbReference type="ARBA" id="ARBA00001141"/>
    </source>
</evidence>
<dbReference type="NCBIfam" id="TIGR00530">
    <property type="entry name" value="AGP_acyltrn"/>
    <property type="match status" value="1"/>
</dbReference>
<evidence type="ECO:0000313" key="11">
    <source>
        <dbReference type="EMBL" id="OUO56557.1"/>
    </source>
</evidence>
<evidence type="ECO:0000256" key="8">
    <source>
        <dbReference type="ARBA" id="ARBA00023315"/>
    </source>
</evidence>
<accession>A0A1Y4DBN9</accession>
<name>A0A1Y4DBN9_9BACT</name>
<evidence type="ECO:0000256" key="7">
    <source>
        <dbReference type="ARBA" id="ARBA00022679"/>
    </source>
</evidence>
<keyword evidence="12" id="KW-1185">Reference proteome</keyword>
<dbReference type="EC" id="2.3.1.51" evidence="5 9"/>
<keyword evidence="9" id="KW-1208">Phospholipid metabolism</keyword>
<keyword evidence="8 9" id="KW-0012">Acyltransferase</keyword>
<proteinExistence type="inferred from homology"/>
<dbReference type="CDD" id="cd07989">
    <property type="entry name" value="LPLAT_AGPAT-like"/>
    <property type="match status" value="1"/>
</dbReference>